<dbReference type="PROSITE" id="PS51123">
    <property type="entry name" value="OMPA_2"/>
    <property type="match status" value="1"/>
</dbReference>
<dbReference type="PANTHER" id="PTHR30329:SF20">
    <property type="entry name" value="EXPORTED PROTEIN"/>
    <property type="match status" value="1"/>
</dbReference>
<keyword evidence="12" id="KW-0966">Cell projection</keyword>
<keyword evidence="13" id="KW-1185">Reference proteome</keyword>
<evidence type="ECO:0000313" key="13">
    <source>
        <dbReference type="Proteomes" id="UP000253740"/>
    </source>
</evidence>
<sequence>MARKHLHEEHVNHERWAIPYGDLITLLLAFFVVMYSISSVNEGKYRVLAQSIASAFNGSPKVIEPVQAGAQPTMSAQTSAISSIQAAAPSAAPIPLIPVPVPAQKLPPPGKNGGREGGDDAGLARAHGETAGLKRIADQIERALGPLIARQLIALRRADYWLEIEIKTDILFPSGVAALSPQAVPVLQQLADILRPFPNPLRIEGYTDDVPIATLAFPSNWELSAARAASVVRLLAAGGVDPQRMAILGWGEYRPVASNASEAGRNRNRRVLIVVLSSSAVPERFYSDRPEVPTQTAAGVDAAAEAAPAATPPATGAAPAANGWLPVLHVVRPVTNTK</sequence>
<feature type="domain" description="OmpA-like" evidence="10">
    <location>
        <begin position="159"/>
        <end position="279"/>
    </location>
</feature>
<evidence type="ECO:0000256" key="2">
    <source>
        <dbReference type="ARBA" id="ARBA00008914"/>
    </source>
</evidence>
<evidence type="ECO:0000256" key="5">
    <source>
        <dbReference type="ARBA" id="ARBA00022989"/>
    </source>
</evidence>
<name>A0A0K8QPE5_9GAMM</name>
<evidence type="ECO:0000313" key="12">
    <source>
        <dbReference type="EMBL" id="GAP66759.1"/>
    </source>
</evidence>
<dbReference type="InterPro" id="IPR006665">
    <property type="entry name" value="OmpA-like"/>
</dbReference>
<keyword evidence="4 9" id="KW-0812">Transmembrane</keyword>
<dbReference type="OrthoDB" id="9815217at2"/>
<reference evidence="11" key="1">
    <citation type="submission" date="2015-03" db="EMBL/GenBank/DDBJ databases">
        <title>Draft genome sequence of Mizugakiibacter sediminis skMP5.</title>
        <authorList>
            <person name="Watanabe T."/>
            <person name="Kojima H."/>
            <person name="Fukui M."/>
        </authorList>
    </citation>
    <scope>NUCLEOTIDE SEQUENCE</scope>
    <source>
        <strain evidence="11">SkMP5</strain>
    </source>
</reference>
<dbReference type="Pfam" id="PF13677">
    <property type="entry name" value="MotB_plug"/>
    <property type="match status" value="1"/>
</dbReference>
<evidence type="ECO:0000256" key="1">
    <source>
        <dbReference type="ARBA" id="ARBA00004162"/>
    </source>
</evidence>
<dbReference type="STRING" id="1475481.GCA_000953855_02118"/>
<dbReference type="InterPro" id="IPR025713">
    <property type="entry name" value="MotB-like_N_dom"/>
</dbReference>
<evidence type="ECO:0000313" key="11">
    <source>
        <dbReference type="EMBL" id="GAN45463.1"/>
    </source>
</evidence>
<keyword evidence="5 9" id="KW-1133">Transmembrane helix</keyword>
<evidence type="ECO:0000259" key="10">
    <source>
        <dbReference type="PROSITE" id="PS51123"/>
    </source>
</evidence>
<dbReference type="NCBIfam" id="NF006541">
    <property type="entry name" value="PRK09038.1"/>
    <property type="match status" value="1"/>
</dbReference>
<evidence type="ECO:0000256" key="8">
    <source>
        <dbReference type="SAM" id="MobiDB-lite"/>
    </source>
</evidence>
<keyword evidence="3" id="KW-1003">Cell membrane</keyword>
<dbReference type="Pfam" id="PF00691">
    <property type="entry name" value="OmpA"/>
    <property type="match status" value="1"/>
</dbReference>
<dbReference type="HOGENOM" id="CLU_016890_0_0_6"/>
<evidence type="ECO:0000256" key="3">
    <source>
        <dbReference type="ARBA" id="ARBA00022475"/>
    </source>
</evidence>
<evidence type="ECO:0000256" key="4">
    <source>
        <dbReference type="ARBA" id="ARBA00022692"/>
    </source>
</evidence>
<reference evidence="12" key="2">
    <citation type="submission" date="2015-08" db="EMBL/GenBank/DDBJ databases">
        <title>Complete DNA Sequence of Pseudomonas syringae pv. actinidiae, the Causal Agent of Kiwifruit Canker Disease.</title>
        <authorList>
            <person name="Rikkerink E.H.A."/>
            <person name="Fineran P.C."/>
        </authorList>
    </citation>
    <scope>NUCLEOTIDE SEQUENCE</scope>
    <source>
        <strain evidence="12">SkMP5</strain>
    </source>
</reference>
<organism evidence="12">
    <name type="scientific">Mizugakiibacter sediminis</name>
    <dbReference type="NCBI Taxonomy" id="1475481"/>
    <lineage>
        <taxon>Bacteria</taxon>
        <taxon>Pseudomonadati</taxon>
        <taxon>Pseudomonadota</taxon>
        <taxon>Gammaproteobacteria</taxon>
        <taxon>Lysobacterales</taxon>
        <taxon>Rhodanobacteraceae</taxon>
        <taxon>Mizugakiibacter</taxon>
    </lineage>
</organism>
<keyword evidence="12" id="KW-0969">Cilium</keyword>
<comment type="subcellular location">
    <subcellularLocation>
        <location evidence="1">Cell membrane</location>
        <topology evidence="1">Single-pass membrane protein</topology>
    </subcellularLocation>
</comment>
<keyword evidence="12" id="KW-0282">Flagellum</keyword>
<evidence type="ECO:0000256" key="9">
    <source>
        <dbReference type="SAM" id="Phobius"/>
    </source>
</evidence>
<evidence type="ECO:0000256" key="6">
    <source>
        <dbReference type="ARBA" id="ARBA00023136"/>
    </source>
</evidence>
<feature type="transmembrane region" description="Helical" evidence="9">
    <location>
        <begin position="20"/>
        <end position="37"/>
    </location>
</feature>
<dbReference type="RefSeq" id="WP_062537349.1">
    <property type="nucleotide sequence ID" value="NZ_DF970232.1"/>
</dbReference>
<dbReference type="PANTHER" id="PTHR30329">
    <property type="entry name" value="STATOR ELEMENT OF FLAGELLAR MOTOR COMPLEX"/>
    <property type="match status" value="1"/>
</dbReference>
<dbReference type="EMBL" id="DF952381">
    <property type="protein sequence ID" value="GAN45463.1"/>
    <property type="molecule type" value="Genomic_DNA"/>
</dbReference>
<dbReference type="GO" id="GO:0005886">
    <property type="term" value="C:plasma membrane"/>
    <property type="evidence" value="ECO:0007669"/>
    <property type="project" value="UniProtKB-SubCell"/>
</dbReference>
<dbReference type="InterPro" id="IPR050330">
    <property type="entry name" value="Bact_OuterMem_StrucFunc"/>
</dbReference>
<dbReference type="CDD" id="cd07185">
    <property type="entry name" value="OmpA_C-like"/>
    <property type="match status" value="1"/>
</dbReference>
<evidence type="ECO:0000256" key="7">
    <source>
        <dbReference type="PROSITE-ProRule" id="PRU00473"/>
    </source>
</evidence>
<dbReference type="Proteomes" id="UP000253740">
    <property type="component" value="Unassembled WGS sequence"/>
</dbReference>
<feature type="region of interest" description="Disordered" evidence="8">
    <location>
        <begin position="105"/>
        <end position="124"/>
    </location>
</feature>
<dbReference type="SUPFAM" id="SSF103088">
    <property type="entry name" value="OmpA-like"/>
    <property type="match status" value="1"/>
</dbReference>
<dbReference type="AlphaFoldDB" id="A0A0K8QPE5"/>
<proteinExistence type="inferred from homology"/>
<comment type="similarity">
    <text evidence="2">Belongs to the MotB family.</text>
</comment>
<dbReference type="Gene3D" id="3.30.1330.60">
    <property type="entry name" value="OmpA-like domain"/>
    <property type="match status" value="1"/>
</dbReference>
<keyword evidence="6 7" id="KW-0472">Membrane</keyword>
<gene>
    <name evidence="11" type="ORF">MBSD_2012</name>
    <name evidence="12" type="ORF">MBSD_n2074</name>
</gene>
<dbReference type="EMBL" id="DF970232">
    <property type="protein sequence ID" value="GAP66759.1"/>
    <property type="molecule type" value="Genomic_DNA"/>
</dbReference>
<accession>A0A0K8QPE5</accession>
<protein>
    <submittedName>
        <fullName evidence="11">Flagellar motor protein MotB</fullName>
    </submittedName>
    <submittedName>
        <fullName evidence="12">Flagellar motor protein MotD</fullName>
    </submittedName>
</protein>
<dbReference type="InterPro" id="IPR036737">
    <property type="entry name" value="OmpA-like_sf"/>
</dbReference>